<protein>
    <submittedName>
        <fullName evidence="2">Uncharacterized protein</fullName>
    </submittedName>
</protein>
<feature type="transmembrane region" description="Helical" evidence="1">
    <location>
        <begin position="42"/>
        <end position="62"/>
    </location>
</feature>
<evidence type="ECO:0000313" key="3">
    <source>
        <dbReference type="Proteomes" id="UP000677616"/>
    </source>
</evidence>
<proteinExistence type="predicted"/>
<accession>A0ABX7YNR0</accession>
<evidence type="ECO:0000313" key="2">
    <source>
        <dbReference type="EMBL" id="QUE54974.1"/>
    </source>
</evidence>
<dbReference type="EMBL" id="CP073084">
    <property type="protein sequence ID" value="QUE54974.1"/>
    <property type="molecule type" value="Genomic_DNA"/>
</dbReference>
<dbReference type="Proteomes" id="UP000677616">
    <property type="component" value="Chromosome"/>
</dbReference>
<gene>
    <name evidence="2" type="ORF">INT76_03560</name>
</gene>
<sequence length="268" mass="31687">MKKIRKIIEFLVGYFTIFVIFIIMVYDMTNNFMLKSLPDIEVAYPAISSVLLVSVSTILILYQFENREKLEKIEELPKDISSIVGNSGSVKFFKNIDEVDNYIAKRISQAKESVCDLNWQDFTTTNPIPRNEAKKKHVSNQIDKEIRKFCNHKKDIREYKEIFTFSYERNIDKMLDHINYGSVYSCRYFDNKEEKTKFPKIQFVIIDDEEVIFVSSSYAPHLYSLKGKELVGVFRKYFEQAWLLAIELKSDNNLNKDNIDYIESTYRQ</sequence>
<name>A0ABX7YNR0_9STRE</name>
<keyword evidence="1" id="KW-0472">Membrane</keyword>
<feature type="transmembrane region" description="Helical" evidence="1">
    <location>
        <begin position="7"/>
        <end position="26"/>
    </location>
</feature>
<organism evidence="2 3">
    <name type="scientific">Streptococcus oriscaviae</name>
    <dbReference type="NCBI Taxonomy" id="2781599"/>
    <lineage>
        <taxon>Bacteria</taxon>
        <taxon>Bacillati</taxon>
        <taxon>Bacillota</taxon>
        <taxon>Bacilli</taxon>
        <taxon>Lactobacillales</taxon>
        <taxon>Streptococcaceae</taxon>
        <taxon>Streptococcus</taxon>
    </lineage>
</organism>
<keyword evidence="1" id="KW-1133">Transmembrane helix</keyword>
<reference evidence="2 3" key="1">
    <citation type="submission" date="2021-04" db="EMBL/GenBank/DDBJ databases">
        <title>Complete genome sequence of a novel Streptococcus species.</title>
        <authorList>
            <person name="Teng J.L.L."/>
        </authorList>
    </citation>
    <scope>NUCLEOTIDE SEQUENCE [LARGE SCALE GENOMIC DNA]</scope>
    <source>
        <strain evidence="2 3">HKU75</strain>
    </source>
</reference>
<evidence type="ECO:0000256" key="1">
    <source>
        <dbReference type="SAM" id="Phobius"/>
    </source>
</evidence>
<dbReference type="RefSeq" id="WP_212572270.1">
    <property type="nucleotide sequence ID" value="NZ_CP073084.1"/>
</dbReference>
<keyword evidence="1" id="KW-0812">Transmembrane</keyword>
<keyword evidence="3" id="KW-1185">Reference proteome</keyword>